<accession>A0AAE1EPT7</accession>
<gene>
    <name evidence="3" type="ORF">Pcinc_035673</name>
</gene>
<dbReference type="Proteomes" id="UP001286313">
    <property type="component" value="Unassembled WGS sequence"/>
</dbReference>
<evidence type="ECO:0000313" key="3">
    <source>
        <dbReference type="EMBL" id="KAK3858116.1"/>
    </source>
</evidence>
<evidence type="ECO:0000256" key="1">
    <source>
        <dbReference type="SAM" id="MobiDB-lite"/>
    </source>
</evidence>
<protein>
    <submittedName>
        <fullName evidence="3">Uncharacterized protein</fullName>
    </submittedName>
</protein>
<evidence type="ECO:0000256" key="2">
    <source>
        <dbReference type="SAM" id="Phobius"/>
    </source>
</evidence>
<dbReference type="AlphaFoldDB" id="A0AAE1EPT7"/>
<evidence type="ECO:0000313" key="4">
    <source>
        <dbReference type="Proteomes" id="UP001286313"/>
    </source>
</evidence>
<comment type="caution">
    <text evidence="3">The sequence shown here is derived from an EMBL/GenBank/DDBJ whole genome shotgun (WGS) entry which is preliminary data.</text>
</comment>
<sequence length="406" mass="42230">MSTSVGNVECIRPPLASNTSRYIGPVALTHSLTHPLFVSLTLPLSVSFSPWFLSVGRFLSSSSLSSSSVSLVGSGGVSGGVSGGGVSGGVSGGSGVDDERPVPGVCGEVLDEGDGDLEEYYPDTEDDADGCHPEEADRCWVALQENLLCHMDTPIGRNCTMRDAADFCVSLDDALACCVDIIDTSCSDAEGRAIFDVWLKGLHAVYSHVCLDDATLDIVNELLESGRCWRLKRFSNCVEEMANLTHVSDLLTTHLDLLACSRLQAAIATCTANSEKNRGRCRGKGQAVLEALVAFFSATSCGLNLTSPTTPTATQQKCPATGPSSPQPRVSGNGGDGDGSGGDGVAVAVVVTIVVMVVVMAVAALVLGRYGILTLYVSKLRYRRADAVGSSDGDGDGDGGALYNNF</sequence>
<feature type="compositionally biased region" description="Polar residues" evidence="1">
    <location>
        <begin position="310"/>
        <end position="328"/>
    </location>
</feature>
<reference evidence="3" key="1">
    <citation type="submission" date="2023-10" db="EMBL/GenBank/DDBJ databases">
        <title>Genome assemblies of two species of porcelain crab, Petrolisthes cinctipes and Petrolisthes manimaculis (Anomura: Porcellanidae).</title>
        <authorList>
            <person name="Angst P."/>
        </authorList>
    </citation>
    <scope>NUCLEOTIDE SEQUENCE</scope>
    <source>
        <strain evidence="3">PB745_01</strain>
        <tissue evidence="3">Gill</tissue>
    </source>
</reference>
<feature type="region of interest" description="Disordered" evidence="1">
    <location>
        <begin position="310"/>
        <end position="339"/>
    </location>
</feature>
<keyword evidence="4" id="KW-1185">Reference proteome</keyword>
<keyword evidence="2" id="KW-0812">Transmembrane</keyword>
<organism evidence="3 4">
    <name type="scientific">Petrolisthes cinctipes</name>
    <name type="common">Flat porcelain crab</name>
    <dbReference type="NCBI Taxonomy" id="88211"/>
    <lineage>
        <taxon>Eukaryota</taxon>
        <taxon>Metazoa</taxon>
        <taxon>Ecdysozoa</taxon>
        <taxon>Arthropoda</taxon>
        <taxon>Crustacea</taxon>
        <taxon>Multicrustacea</taxon>
        <taxon>Malacostraca</taxon>
        <taxon>Eumalacostraca</taxon>
        <taxon>Eucarida</taxon>
        <taxon>Decapoda</taxon>
        <taxon>Pleocyemata</taxon>
        <taxon>Anomura</taxon>
        <taxon>Galatheoidea</taxon>
        <taxon>Porcellanidae</taxon>
        <taxon>Petrolisthes</taxon>
    </lineage>
</organism>
<name>A0AAE1EPT7_PETCI</name>
<keyword evidence="2" id="KW-0472">Membrane</keyword>
<dbReference type="EMBL" id="JAWQEG010005406">
    <property type="protein sequence ID" value="KAK3858116.1"/>
    <property type="molecule type" value="Genomic_DNA"/>
</dbReference>
<keyword evidence="2" id="KW-1133">Transmembrane helix</keyword>
<feature type="transmembrane region" description="Helical" evidence="2">
    <location>
        <begin position="345"/>
        <end position="372"/>
    </location>
</feature>
<proteinExistence type="predicted"/>